<reference evidence="2" key="1">
    <citation type="submission" date="2015-06" db="EMBL/GenBank/DDBJ databases">
        <authorList>
            <person name="Joergensen T."/>
        </authorList>
    </citation>
    <scope>NUCLEOTIDE SEQUENCE</scope>
    <source>
        <plasmid evidence="2">pRGFK0866</plasmid>
    </source>
</reference>
<protein>
    <recommendedName>
        <fullName evidence="3">MobA/MobL protein domain-containing protein</fullName>
    </recommendedName>
</protein>
<evidence type="ECO:0008006" key="3">
    <source>
        <dbReference type="Google" id="ProtNLM"/>
    </source>
</evidence>
<evidence type="ECO:0000313" key="2">
    <source>
        <dbReference type="EMBL" id="CRY96006.1"/>
    </source>
</evidence>
<keyword evidence="2" id="KW-0614">Plasmid</keyword>
<dbReference type="AlphaFoldDB" id="A0A0H5Q1X9"/>
<accession>A0A0H5Q1X9</accession>
<feature type="compositionally biased region" description="Acidic residues" evidence="1">
    <location>
        <begin position="449"/>
        <end position="462"/>
    </location>
</feature>
<organism evidence="2">
    <name type="scientific">uncultured prokaryote</name>
    <dbReference type="NCBI Taxonomy" id="198431"/>
    <lineage>
        <taxon>unclassified sequences</taxon>
        <taxon>environmental samples</taxon>
    </lineage>
</organism>
<reference evidence="2" key="2">
    <citation type="submission" date="2015-07" db="EMBL/GenBank/DDBJ databases">
        <title>Plasmids, circular viruses and viroids from rat gut.</title>
        <authorList>
            <person name="Jorgensen T.J."/>
            <person name="Hansen M.A."/>
            <person name="Xu Z."/>
            <person name="Tabak M.A."/>
            <person name="Sorensen S.J."/>
            <person name="Hansen L.H."/>
        </authorList>
    </citation>
    <scope>NUCLEOTIDE SEQUENCE</scope>
    <source>
        <plasmid evidence="2">pRGFK0866</plasmid>
    </source>
</reference>
<geneLocation type="plasmid" evidence="2">
    <name>pRGFK0866</name>
</geneLocation>
<sequence>MAGYSSARKLTNVVGRVDYISNPKRQENIKSFYSTTDNDFWHKLARESQSQHKPQIHKKIVKKNGQEIVKEFQSKCCEAREFIIGLPQNCGWRAEDIADWFKETYGVECACAIHKKVVKDEEGNIVKDENGNTLYNLHAHLIFSERELLPEPSVVEQKVAQRTYYYDEKGKKCKKADAVKIVPKGTVIQEGNTRYFTDKNEYFKTLRFALEVKELLIYQDLGLEKFDKNSMWATKHIGKNNPKGEFISEYNELISELNNYYKSIEGKFDFGSRTPKEEFCRLYNLECKSTFSVALIDDIREKFANFKELYPLTQKTAENRFESFTEPNKDKVSESKENYFADWSDEQLEEELDYWQQQKYHGESDLEKVKKIPYQANSDNVVLQDVARINRKELTEKYKDQKGNTLIEKIERFIAFAKYCIEQIIDEIKVRNNVANANLNYDYEKSEPSEQENDLDNDEIEF</sequence>
<evidence type="ECO:0000256" key="1">
    <source>
        <dbReference type="SAM" id="MobiDB-lite"/>
    </source>
</evidence>
<proteinExistence type="predicted"/>
<feature type="region of interest" description="Disordered" evidence="1">
    <location>
        <begin position="443"/>
        <end position="462"/>
    </location>
</feature>
<name>A0A0H5Q1X9_9ZZZZ</name>
<dbReference type="Gene3D" id="3.30.930.30">
    <property type="match status" value="1"/>
</dbReference>
<dbReference type="EMBL" id="LN853470">
    <property type="protein sequence ID" value="CRY96006.1"/>
    <property type="molecule type" value="Genomic_DNA"/>
</dbReference>